<dbReference type="RefSeq" id="WP_220639723.1">
    <property type="nucleotide sequence ID" value="NZ_CP080429.1"/>
</dbReference>
<dbReference type="EMBL" id="CP080429">
    <property type="protein sequence ID" value="QYJ67378.1"/>
    <property type="molecule type" value="Genomic_DNA"/>
</dbReference>
<sequence>MRVYLIIVLLFFVSYADAQKIIERKFQDTVSGMYYTEVSRQYKWLVPVKDVFFVVDTLNQEETIVAVKEFIKKEDIDDMVFYFLQLPANMTIEAKEKAFDNISNDLLSRKKMVESDFYAIVQEDITDIYRTKVEEEWKTRRFGYPRPLRDTLVSNRIGDLLKFIVEKDKIPPGYYD</sequence>
<accession>A0ABX8V838</accession>
<protein>
    <submittedName>
        <fullName evidence="1">Uncharacterized protein</fullName>
    </submittedName>
</protein>
<proteinExistence type="predicted"/>
<evidence type="ECO:0000313" key="2">
    <source>
        <dbReference type="Proteomes" id="UP000825381"/>
    </source>
</evidence>
<reference evidence="1 2" key="1">
    <citation type="submission" date="2021-07" db="EMBL/GenBank/DDBJ databases">
        <title>Flavobacterium WSW3-B6 sp.nov, isolated from seaweed.</title>
        <authorList>
            <person name="Muhammad N."/>
            <person name="Ho H."/>
            <person name="Lee Y.-J."/>
            <person name="Nguyen T."/>
            <person name="Ho J."/>
            <person name="Kim S.-G."/>
        </authorList>
    </citation>
    <scope>NUCLEOTIDE SEQUENCE [LARGE SCALE GENOMIC DNA]</scope>
    <source>
        <strain evidence="1 2">WSW3-B6</strain>
    </source>
</reference>
<organism evidence="1 2">
    <name type="scientific">Flavobacterium litorale</name>
    <dbReference type="NCBI Taxonomy" id="2856519"/>
    <lineage>
        <taxon>Bacteria</taxon>
        <taxon>Pseudomonadati</taxon>
        <taxon>Bacteroidota</taxon>
        <taxon>Flavobacteriia</taxon>
        <taxon>Flavobacteriales</taxon>
        <taxon>Flavobacteriaceae</taxon>
        <taxon>Flavobacterium</taxon>
    </lineage>
</organism>
<keyword evidence="2" id="KW-1185">Reference proteome</keyword>
<name>A0ABX8V838_9FLAO</name>
<gene>
    <name evidence="1" type="ORF">K1I41_07310</name>
</gene>
<evidence type="ECO:0000313" key="1">
    <source>
        <dbReference type="EMBL" id="QYJ67378.1"/>
    </source>
</evidence>
<dbReference type="Proteomes" id="UP000825381">
    <property type="component" value="Chromosome"/>
</dbReference>